<feature type="transmembrane region" description="Helical" evidence="2">
    <location>
        <begin position="47"/>
        <end position="69"/>
    </location>
</feature>
<accession>A0A914PWW1</accession>
<keyword evidence="2" id="KW-1133">Transmembrane helix</keyword>
<dbReference type="WBParaSite" id="PDA_v2.g23274.t1">
    <property type="protein sequence ID" value="PDA_v2.g23274.t1"/>
    <property type="gene ID" value="PDA_v2.g23274"/>
</dbReference>
<evidence type="ECO:0000256" key="2">
    <source>
        <dbReference type="SAM" id="Phobius"/>
    </source>
</evidence>
<keyword evidence="2" id="KW-0812">Transmembrane</keyword>
<protein>
    <submittedName>
        <fullName evidence="4">Uncharacterized protein</fullName>
    </submittedName>
</protein>
<reference evidence="4" key="1">
    <citation type="submission" date="2022-11" db="UniProtKB">
        <authorList>
            <consortium name="WormBaseParasite"/>
        </authorList>
    </citation>
    <scope>IDENTIFICATION</scope>
</reference>
<proteinExistence type="predicted"/>
<evidence type="ECO:0000313" key="4">
    <source>
        <dbReference type="WBParaSite" id="PDA_v2.g23274.t1"/>
    </source>
</evidence>
<evidence type="ECO:0000313" key="3">
    <source>
        <dbReference type="Proteomes" id="UP000887578"/>
    </source>
</evidence>
<keyword evidence="2" id="KW-0472">Membrane</keyword>
<keyword evidence="3" id="KW-1185">Reference proteome</keyword>
<dbReference type="Proteomes" id="UP000887578">
    <property type="component" value="Unplaced"/>
</dbReference>
<dbReference type="AlphaFoldDB" id="A0A914PWW1"/>
<evidence type="ECO:0000256" key="1">
    <source>
        <dbReference type="SAM" id="MobiDB-lite"/>
    </source>
</evidence>
<sequence>MIHNPFEFQRQQNDTVPEPEVSQFKASQRLLNPDKSDRYSDTEWWQLSLYASIGILFSLTLFCVIYCTIRQARKSRSSFDAAAGANSEMPTSILIHPPSRKMCYINNKKSSSMKVKLIGKRDLRSTVQDQHYPISNKKRSHWEHSLDYSNPYNPKRRFSESDYSV</sequence>
<organism evidence="3 4">
    <name type="scientific">Panagrolaimus davidi</name>
    <dbReference type="NCBI Taxonomy" id="227884"/>
    <lineage>
        <taxon>Eukaryota</taxon>
        <taxon>Metazoa</taxon>
        <taxon>Ecdysozoa</taxon>
        <taxon>Nematoda</taxon>
        <taxon>Chromadorea</taxon>
        <taxon>Rhabditida</taxon>
        <taxon>Tylenchina</taxon>
        <taxon>Panagrolaimomorpha</taxon>
        <taxon>Panagrolaimoidea</taxon>
        <taxon>Panagrolaimidae</taxon>
        <taxon>Panagrolaimus</taxon>
    </lineage>
</organism>
<feature type="region of interest" description="Disordered" evidence="1">
    <location>
        <begin position="1"/>
        <end position="24"/>
    </location>
</feature>
<name>A0A914PWW1_9BILA</name>